<dbReference type="EMBL" id="RXIC02000024">
    <property type="protein sequence ID" value="KAB1211595.1"/>
    <property type="molecule type" value="Genomic_DNA"/>
</dbReference>
<accession>A0A6A1VG96</accession>
<gene>
    <name evidence="1" type="ORF">CJ030_MR6G013925</name>
</gene>
<organism evidence="1 2">
    <name type="scientific">Morella rubra</name>
    <name type="common">Chinese bayberry</name>
    <dbReference type="NCBI Taxonomy" id="262757"/>
    <lineage>
        <taxon>Eukaryota</taxon>
        <taxon>Viridiplantae</taxon>
        <taxon>Streptophyta</taxon>
        <taxon>Embryophyta</taxon>
        <taxon>Tracheophyta</taxon>
        <taxon>Spermatophyta</taxon>
        <taxon>Magnoliopsida</taxon>
        <taxon>eudicotyledons</taxon>
        <taxon>Gunneridae</taxon>
        <taxon>Pentapetalae</taxon>
        <taxon>rosids</taxon>
        <taxon>fabids</taxon>
        <taxon>Fagales</taxon>
        <taxon>Myricaceae</taxon>
        <taxon>Morella</taxon>
    </lineage>
</organism>
<evidence type="ECO:0000313" key="2">
    <source>
        <dbReference type="Proteomes" id="UP000516437"/>
    </source>
</evidence>
<proteinExistence type="predicted"/>
<keyword evidence="2" id="KW-1185">Reference proteome</keyword>
<dbReference type="AlphaFoldDB" id="A0A6A1VG96"/>
<name>A0A6A1VG96_9ROSI</name>
<sequence>MGKPIAAARNPIESMQRMLREKLPNSNHPIFRQPASTRFQADAFYSIVHLHLESRWLVLLKCSRY</sequence>
<reference evidence="1 2" key="1">
    <citation type="journal article" date="2019" name="Plant Biotechnol. J.">
        <title>The red bayberry genome and genetic basis of sex determination.</title>
        <authorList>
            <person name="Jia H.M."/>
            <person name="Jia H.J."/>
            <person name="Cai Q.L."/>
            <person name="Wang Y."/>
            <person name="Zhao H.B."/>
            <person name="Yang W.F."/>
            <person name="Wang G.Y."/>
            <person name="Li Y.H."/>
            <person name="Zhan D.L."/>
            <person name="Shen Y.T."/>
            <person name="Niu Q.F."/>
            <person name="Chang L."/>
            <person name="Qiu J."/>
            <person name="Zhao L."/>
            <person name="Xie H.B."/>
            <person name="Fu W.Y."/>
            <person name="Jin J."/>
            <person name="Li X.W."/>
            <person name="Jiao Y."/>
            <person name="Zhou C.C."/>
            <person name="Tu T."/>
            <person name="Chai C.Y."/>
            <person name="Gao J.L."/>
            <person name="Fan L.J."/>
            <person name="van de Weg E."/>
            <person name="Wang J.Y."/>
            <person name="Gao Z.S."/>
        </authorList>
    </citation>
    <scope>NUCLEOTIDE SEQUENCE [LARGE SCALE GENOMIC DNA]</scope>
    <source>
        <tissue evidence="1">Leaves</tissue>
    </source>
</reference>
<dbReference type="Proteomes" id="UP000516437">
    <property type="component" value="Chromosome 6"/>
</dbReference>
<evidence type="ECO:0000313" key="1">
    <source>
        <dbReference type="EMBL" id="KAB1211595.1"/>
    </source>
</evidence>
<protein>
    <submittedName>
        <fullName evidence="1">Uncharacterized protein</fullName>
    </submittedName>
</protein>
<comment type="caution">
    <text evidence="1">The sequence shown here is derived from an EMBL/GenBank/DDBJ whole genome shotgun (WGS) entry which is preliminary data.</text>
</comment>